<feature type="DNA-binding region" description="OmpR/PhoB-type" evidence="4">
    <location>
        <begin position="5"/>
        <end position="102"/>
    </location>
</feature>
<evidence type="ECO:0000256" key="2">
    <source>
        <dbReference type="ARBA" id="ARBA00023125"/>
    </source>
</evidence>
<dbReference type="GO" id="GO:0006355">
    <property type="term" value="P:regulation of DNA-templated transcription"/>
    <property type="evidence" value="ECO:0007669"/>
    <property type="project" value="InterPro"/>
</dbReference>
<dbReference type="InterPro" id="IPR036388">
    <property type="entry name" value="WH-like_DNA-bd_sf"/>
</dbReference>
<evidence type="ECO:0000256" key="4">
    <source>
        <dbReference type="PROSITE-ProRule" id="PRU01091"/>
    </source>
</evidence>
<dbReference type="RefSeq" id="WP_051985411.1">
    <property type="nucleotide sequence ID" value="NZ_BGML01000003.1"/>
</dbReference>
<name>A0A6N8ETN5_PAEMA</name>
<dbReference type="Pfam" id="PF00486">
    <property type="entry name" value="Trans_reg_C"/>
    <property type="match status" value="1"/>
</dbReference>
<sequence>MNLTIHKLPLGRDSYIDFDKSIFMKNDLPCALSHSEILLLTRLTENLGHIVRYNELLSVLFTEISVSDLQVYISRLRKKIEVNPIKPKYLISIKGIGYMLTANRE</sequence>
<dbReference type="InterPro" id="IPR016032">
    <property type="entry name" value="Sig_transdc_resp-reg_C-effctor"/>
</dbReference>
<dbReference type="PROSITE" id="PS51755">
    <property type="entry name" value="OMPR_PHOB"/>
    <property type="match status" value="1"/>
</dbReference>
<evidence type="ECO:0000313" key="7">
    <source>
        <dbReference type="Proteomes" id="UP000442469"/>
    </source>
</evidence>
<dbReference type="AlphaFoldDB" id="A0A6N8ETN5"/>
<evidence type="ECO:0000259" key="5">
    <source>
        <dbReference type="PROSITE" id="PS51755"/>
    </source>
</evidence>
<keyword evidence="2 4" id="KW-0238">DNA-binding</keyword>
<gene>
    <name evidence="6" type="ORF">GNQ08_04090</name>
</gene>
<keyword evidence="1" id="KW-0805">Transcription regulation</keyword>
<dbReference type="CDD" id="cd00383">
    <property type="entry name" value="trans_reg_C"/>
    <property type="match status" value="1"/>
</dbReference>
<keyword evidence="3" id="KW-0804">Transcription</keyword>
<evidence type="ECO:0000313" key="6">
    <source>
        <dbReference type="EMBL" id="MUG21608.1"/>
    </source>
</evidence>
<dbReference type="OrthoDB" id="2638607at2"/>
<protein>
    <recommendedName>
        <fullName evidence="5">OmpR/PhoB-type domain-containing protein</fullName>
    </recommendedName>
</protein>
<dbReference type="SMART" id="SM00862">
    <property type="entry name" value="Trans_reg_C"/>
    <property type="match status" value="1"/>
</dbReference>
<dbReference type="GO" id="GO:0000160">
    <property type="term" value="P:phosphorelay signal transduction system"/>
    <property type="evidence" value="ECO:0007669"/>
    <property type="project" value="InterPro"/>
</dbReference>
<comment type="caution">
    <text evidence="6">The sequence shown here is derived from an EMBL/GenBank/DDBJ whole genome shotgun (WGS) entry which is preliminary data.</text>
</comment>
<dbReference type="Proteomes" id="UP000442469">
    <property type="component" value="Unassembled WGS sequence"/>
</dbReference>
<dbReference type="GO" id="GO:0003677">
    <property type="term" value="F:DNA binding"/>
    <property type="evidence" value="ECO:0007669"/>
    <property type="project" value="UniProtKB-UniRule"/>
</dbReference>
<organism evidence="6 7">
    <name type="scientific">Paenibacillus macerans</name>
    <name type="common">Bacillus macerans</name>
    <dbReference type="NCBI Taxonomy" id="44252"/>
    <lineage>
        <taxon>Bacteria</taxon>
        <taxon>Bacillati</taxon>
        <taxon>Bacillota</taxon>
        <taxon>Bacilli</taxon>
        <taxon>Bacillales</taxon>
        <taxon>Paenibacillaceae</taxon>
        <taxon>Paenibacillus</taxon>
    </lineage>
</organism>
<proteinExistence type="predicted"/>
<feature type="domain" description="OmpR/PhoB-type" evidence="5">
    <location>
        <begin position="5"/>
        <end position="102"/>
    </location>
</feature>
<accession>A0A6N8ETN5</accession>
<dbReference type="Gene3D" id="1.10.10.10">
    <property type="entry name" value="Winged helix-like DNA-binding domain superfamily/Winged helix DNA-binding domain"/>
    <property type="match status" value="1"/>
</dbReference>
<dbReference type="GeneID" id="77006925"/>
<evidence type="ECO:0000256" key="1">
    <source>
        <dbReference type="ARBA" id="ARBA00023015"/>
    </source>
</evidence>
<reference evidence="6 7" key="1">
    <citation type="submission" date="2019-11" db="EMBL/GenBank/DDBJ databases">
        <title>Draft genome sequences of five Paenibacillus species of dairy origin.</title>
        <authorList>
            <person name="Olajide A.M."/>
            <person name="Chen S."/>
            <person name="Lapointe G."/>
        </authorList>
    </citation>
    <scope>NUCLEOTIDE SEQUENCE [LARGE SCALE GENOMIC DNA]</scope>
    <source>
        <strain evidence="6 7">3CT49</strain>
    </source>
</reference>
<dbReference type="SUPFAM" id="SSF46894">
    <property type="entry name" value="C-terminal effector domain of the bipartite response regulators"/>
    <property type="match status" value="1"/>
</dbReference>
<evidence type="ECO:0000256" key="3">
    <source>
        <dbReference type="ARBA" id="ARBA00023163"/>
    </source>
</evidence>
<dbReference type="InterPro" id="IPR001867">
    <property type="entry name" value="OmpR/PhoB-type_DNA-bd"/>
</dbReference>
<dbReference type="EMBL" id="WNZZ01000002">
    <property type="protein sequence ID" value="MUG21608.1"/>
    <property type="molecule type" value="Genomic_DNA"/>
</dbReference>